<dbReference type="PRINTS" id="PR00038">
    <property type="entry name" value="HTHLUXR"/>
</dbReference>
<gene>
    <name evidence="7" type="ORF">KB893_004730</name>
    <name evidence="6" type="ORF">KB893_08770</name>
</gene>
<dbReference type="EMBL" id="JAGQFT020000003">
    <property type="protein sequence ID" value="MBS7456442.1"/>
    <property type="molecule type" value="Genomic_DNA"/>
</dbReference>
<organism evidence="6">
    <name type="scientific">Coralloluteibacterium stylophorae</name>
    <dbReference type="NCBI Taxonomy" id="1776034"/>
    <lineage>
        <taxon>Bacteria</taxon>
        <taxon>Pseudomonadati</taxon>
        <taxon>Pseudomonadota</taxon>
        <taxon>Gammaproteobacteria</taxon>
        <taxon>Lysobacterales</taxon>
        <taxon>Lysobacteraceae</taxon>
        <taxon>Coralloluteibacterium</taxon>
    </lineage>
</organism>
<protein>
    <submittedName>
        <fullName evidence="6">Helix-turn-helix transcriptional regulator</fullName>
    </submittedName>
</protein>
<dbReference type="Gene3D" id="1.10.10.10">
    <property type="entry name" value="Winged helix-like DNA-binding domain superfamily/Winged helix DNA-binding domain"/>
    <property type="match status" value="1"/>
</dbReference>
<dbReference type="InterPro" id="IPR000792">
    <property type="entry name" value="Tscrpt_reg_LuxR_C"/>
</dbReference>
<dbReference type="GO" id="GO:0006355">
    <property type="term" value="P:regulation of DNA-templated transcription"/>
    <property type="evidence" value="ECO:0007669"/>
    <property type="project" value="InterPro"/>
</dbReference>
<proteinExistence type="predicted"/>
<dbReference type="Pfam" id="PF00196">
    <property type="entry name" value="GerE"/>
    <property type="match status" value="1"/>
</dbReference>
<dbReference type="EMBL" id="JAGQFT010000063">
    <property type="protein sequence ID" value="MBR0562607.1"/>
    <property type="molecule type" value="Genomic_DNA"/>
</dbReference>
<dbReference type="Gene3D" id="3.40.50.300">
    <property type="entry name" value="P-loop containing nucleotide triphosphate hydrolases"/>
    <property type="match status" value="1"/>
</dbReference>
<keyword evidence="2" id="KW-0238">DNA-binding</keyword>
<dbReference type="SMART" id="SM00421">
    <property type="entry name" value="HTH_LUXR"/>
    <property type="match status" value="1"/>
</dbReference>
<name>A0A8J7VTH9_9GAMM</name>
<feature type="compositionally biased region" description="Low complexity" evidence="4">
    <location>
        <begin position="878"/>
        <end position="894"/>
    </location>
</feature>
<reference evidence="6" key="2">
    <citation type="submission" date="2021-04" db="EMBL/GenBank/DDBJ databases">
        <authorList>
            <person name="Karlyshev A.V."/>
        </authorList>
    </citation>
    <scope>NUCLEOTIDE SEQUENCE</scope>
    <source>
        <strain evidence="6">LMG 29479</strain>
    </source>
</reference>
<dbReference type="Proteomes" id="UP000675747">
    <property type="component" value="Unassembled WGS sequence"/>
</dbReference>
<evidence type="ECO:0000256" key="2">
    <source>
        <dbReference type="ARBA" id="ARBA00023125"/>
    </source>
</evidence>
<keyword evidence="8" id="KW-1185">Reference proteome</keyword>
<dbReference type="PROSITE" id="PS50043">
    <property type="entry name" value="HTH_LUXR_2"/>
    <property type="match status" value="1"/>
</dbReference>
<dbReference type="InterPro" id="IPR027417">
    <property type="entry name" value="P-loop_NTPase"/>
</dbReference>
<reference evidence="7 8" key="1">
    <citation type="journal article" date="2021" name="Microbiol. Resour. Announc.">
        <title>Draft Genome Sequence of Coralloluteibacterium stylophorae LMG 29479T.</title>
        <authorList>
            <person name="Karlyshev A.V."/>
            <person name="Kudryashova E.B."/>
            <person name="Ariskina E.V."/>
            <person name="Conroy A.P."/>
            <person name="Abidueva E.Y."/>
        </authorList>
    </citation>
    <scope>NUCLEOTIDE SEQUENCE [LARGE SCALE GENOMIC DNA]</scope>
    <source>
        <strain evidence="7 8">LMG 29479</strain>
    </source>
</reference>
<evidence type="ECO:0000256" key="3">
    <source>
        <dbReference type="ARBA" id="ARBA00023163"/>
    </source>
</evidence>
<dbReference type="InterPro" id="IPR036388">
    <property type="entry name" value="WH-like_DNA-bd_sf"/>
</dbReference>
<dbReference type="GO" id="GO:0003677">
    <property type="term" value="F:DNA binding"/>
    <property type="evidence" value="ECO:0007669"/>
    <property type="project" value="UniProtKB-KW"/>
</dbReference>
<dbReference type="SUPFAM" id="SSF52540">
    <property type="entry name" value="P-loop containing nucleoside triphosphate hydrolases"/>
    <property type="match status" value="1"/>
</dbReference>
<keyword evidence="3" id="KW-0804">Transcription</keyword>
<sequence length="902" mass="95262">MALAGVRLHPPPDAAATLPRRCLLAELDASTALLTLLVAPPGYGKTAVLRQWQEQSRERRTPFAWLSLDRVDADPERFARMLLAALAHAGLDVPALPADAHGEALVDAAALAIAATQGTVALVLDDYDRVAHGDVHALLMRLVRHCGRRLRTVVASAGAPALPLAHLWVRGLAERIDAAALAFDADETRRALGPAYDAETAAAVHQLTLGWPVAVRLARAWLDAERADGAPAVMGFAARSEALAAYLDEEVLASLEPALRDLLVETAMLARIDGRLADQIRGRDDSVALLERLAPLRGLLLVDDGAAHGYRHHPLFAVHLRRRFDALPAAMRGRLHRAAATCLGAEGDAASALAHALAAGDESLALALFVDAGGWEVALVRGVASLQALLRPFDRRRVRVLPDLALAQACVHSSLGQFPPAQALLESVRDAADHLPARLQRGYALVVALLRVLMDEVADNPGAVAGLRSQAAAMDADDDVGRGLLLAACAAACTARGAFAEAGDRARDAQEALERRGHAVGVAHALVQQALSRLHRGQTEHARLALAQARHGLAGLPASETSLPAALACIEARLELLRGEPPSAAGALRLEAALLRLEAAAGWVDIYADGFEAAIAMARHRGDPAAALALAERAAALAGSRRLARLAGLAMAWRIDILLDHAAASAHRLIVQADVESEFAHIRAQPQAWRQAHALGRALARWHQSSGRGARALEILDALAPAGRPPETLAEQATAAARALLLQQRGEQHAALALAGSLLDRVAVDGALQVVLGLGAPAKSLLRLVRQHGGGEGAARAAAIRQLLAHPWWAGRQDADFSERELDVLALLAPCRSNKAIARRLNLSENTVKFHLKNLFRKLGAGTRAEAVERGRELGLTQPAPAAADAGRGQANAPRHGLPCRD</sequence>
<dbReference type="InterPro" id="IPR049945">
    <property type="entry name" value="AAA_22"/>
</dbReference>
<evidence type="ECO:0000259" key="5">
    <source>
        <dbReference type="PROSITE" id="PS50043"/>
    </source>
</evidence>
<dbReference type="SUPFAM" id="SSF46894">
    <property type="entry name" value="C-terminal effector domain of the bipartite response regulators"/>
    <property type="match status" value="1"/>
</dbReference>
<comment type="caution">
    <text evidence="6">The sequence shown here is derived from an EMBL/GenBank/DDBJ whole genome shotgun (WGS) entry which is preliminary data.</text>
</comment>
<evidence type="ECO:0000313" key="7">
    <source>
        <dbReference type="EMBL" id="MBS7456442.1"/>
    </source>
</evidence>
<dbReference type="RefSeq" id="WP_211926546.1">
    <property type="nucleotide sequence ID" value="NZ_JAGQFT020000003.1"/>
</dbReference>
<dbReference type="CDD" id="cd06170">
    <property type="entry name" value="LuxR_C_like"/>
    <property type="match status" value="1"/>
</dbReference>
<dbReference type="InterPro" id="IPR016032">
    <property type="entry name" value="Sig_transdc_resp-reg_C-effctor"/>
</dbReference>
<dbReference type="InterPro" id="IPR059106">
    <property type="entry name" value="WHD_MalT"/>
</dbReference>
<dbReference type="PANTHER" id="PTHR44688">
    <property type="entry name" value="DNA-BINDING TRANSCRIPTIONAL ACTIVATOR DEVR_DOSR"/>
    <property type="match status" value="1"/>
</dbReference>
<dbReference type="PANTHER" id="PTHR44688:SF25">
    <property type="entry name" value="HTH LUXR-TYPE DOMAIN-CONTAINING PROTEIN"/>
    <property type="match status" value="1"/>
</dbReference>
<evidence type="ECO:0000313" key="6">
    <source>
        <dbReference type="EMBL" id="MBR0562607.1"/>
    </source>
</evidence>
<dbReference type="Pfam" id="PF25873">
    <property type="entry name" value="WHD_MalT"/>
    <property type="match status" value="1"/>
</dbReference>
<dbReference type="GO" id="GO:0016887">
    <property type="term" value="F:ATP hydrolysis activity"/>
    <property type="evidence" value="ECO:0007669"/>
    <property type="project" value="InterPro"/>
</dbReference>
<keyword evidence="1" id="KW-0805">Transcription regulation</keyword>
<feature type="domain" description="HTH luxR-type" evidence="5">
    <location>
        <begin position="810"/>
        <end position="875"/>
    </location>
</feature>
<evidence type="ECO:0000313" key="8">
    <source>
        <dbReference type="Proteomes" id="UP000675747"/>
    </source>
</evidence>
<dbReference type="PROSITE" id="PS00622">
    <property type="entry name" value="HTH_LUXR_1"/>
    <property type="match status" value="1"/>
</dbReference>
<dbReference type="Pfam" id="PF13401">
    <property type="entry name" value="AAA_22"/>
    <property type="match status" value="1"/>
</dbReference>
<feature type="region of interest" description="Disordered" evidence="4">
    <location>
        <begin position="873"/>
        <end position="902"/>
    </location>
</feature>
<dbReference type="AlphaFoldDB" id="A0A8J7VTH9"/>
<evidence type="ECO:0000256" key="4">
    <source>
        <dbReference type="SAM" id="MobiDB-lite"/>
    </source>
</evidence>
<evidence type="ECO:0000256" key="1">
    <source>
        <dbReference type="ARBA" id="ARBA00023015"/>
    </source>
</evidence>
<accession>A0A8J7VTH9</accession>